<evidence type="ECO:0000256" key="3">
    <source>
        <dbReference type="SAM" id="MobiDB-lite"/>
    </source>
</evidence>
<dbReference type="SUPFAM" id="SSF57903">
    <property type="entry name" value="FYVE/PHD zinc finger"/>
    <property type="match status" value="1"/>
</dbReference>
<protein>
    <recommendedName>
        <fullName evidence="4">Histone-lysine N-methyltransferase NSD-like PHD zinc finger 1 domain-containing protein</fullName>
    </recommendedName>
</protein>
<evidence type="ECO:0000259" key="4">
    <source>
        <dbReference type="Pfam" id="PF23011"/>
    </source>
</evidence>
<dbReference type="GO" id="GO:0008270">
    <property type="term" value="F:zinc ion binding"/>
    <property type="evidence" value="ECO:0007669"/>
    <property type="project" value="UniProtKB-KW"/>
</dbReference>
<organism evidence="5 6">
    <name type="scientific">Amborella trichopoda</name>
    <dbReference type="NCBI Taxonomy" id="13333"/>
    <lineage>
        <taxon>Eukaryota</taxon>
        <taxon>Viridiplantae</taxon>
        <taxon>Streptophyta</taxon>
        <taxon>Embryophyta</taxon>
        <taxon>Tracheophyta</taxon>
        <taxon>Spermatophyta</taxon>
        <taxon>Magnoliopsida</taxon>
        <taxon>Amborellales</taxon>
        <taxon>Amborellaceae</taxon>
        <taxon>Amborella</taxon>
    </lineage>
</organism>
<dbReference type="PANTHER" id="PTHR46235:SF3">
    <property type="entry name" value="PHD FINGER-CONTAINING PROTEIN DDB_G0268158"/>
    <property type="match status" value="1"/>
</dbReference>
<feature type="non-terminal residue" evidence="5">
    <location>
        <position position="112"/>
    </location>
</feature>
<keyword evidence="2" id="KW-0862">Zinc</keyword>
<evidence type="ECO:0000256" key="1">
    <source>
        <dbReference type="ARBA" id="ARBA00022771"/>
    </source>
</evidence>
<dbReference type="Gramene" id="ERN18324">
    <property type="protein sequence ID" value="ERN18324"/>
    <property type="gene ID" value="AMTR_s00055p00186020"/>
</dbReference>
<dbReference type="PANTHER" id="PTHR46235">
    <property type="entry name" value="PHD FINGER-CONTAINING PROTEIN DDB_G0268158"/>
    <property type="match status" value="1"/>
</dbReference>
<name>U5D782_AMBTC</name>
<feature type="compositionally biased region" description="Basic and acidic residues" evidence="3">
    <location>
        <begin position="21"/>
        <end position="41"/>
    </location>
</feature>
<evidence type="ECO:0000313" key="6">
    <source>
        <dbReference type="Proteomes" id="UP000017836"/>
    </source>
</evidence>
<feature type="domain" description="Histone-lysine N-methyltransferase NSD-like PHD zinc finger 1" evidence="4">
    <location>
        <begin position="68"/>
        <end position="93"/>
    </location>
</feature>
<dbReference type="OMA" id="YDIRPLE"/>
<dbReference type="Pfam" id="PF23011">
    <property type="entry name" value="PHD-1st_NSD"/>
    <property type="match status" value="1"/>
</dbReference>
<feature type="region of interest" description="Disordered" evidence="3">
    <location>
        <begin position="21"/>
        <end position="61"/>
    </location>
</feature>
<dbReference type="InterPro" id="IPR013083">
    <property type="entry name" value="Znf_RING/FYVE/PHD"/>
</dbReference>
<dbReference type="InterPro" id="IPR059153">
    <property type="entry name" value="NSD_PHD-1st"/>
</dbReference>
<gene>
    <name evidence="5" type="ORF">AMTR_s00055p00186020</name>
</gene>
<evidence type="ECO:0000256" key="2">
    <source>
        <dbReference type="ARBA" id="ARBA00022833"/>
    </source>
</evidence>
<dbReference type="AlphaFoldDB" id="U5D782"/>
<dbReference type="InterPro" id="IPR011011">
    <property type="entry name" value="Znf_FYVE_PHD"/>
</dbReference>
<dbReference type="Proteomes" id="UP000017836">
    <property type="component" value="Unassembled WGS sequence"/>
</dbReference>
<keyword evidence="1" id="KW-0479">Metal-binding</keyword>
<dbReference type="STRING" id="13333.U5D782"/>
<evidence type="ECO:0000313" key="5">
    <source>
        <dbReference type="EMBL" id="ERN18324.1"/>
    </source>
</evidence>
<proteinExistence type="predicted"/>
<keyword evidence="1" id="KW-0863">Zinc-finger</keyword>
<dbReference type="EMBL" id="KI392237">
    <property type="protein sequence ID" value="ERN18324.1"/>
    <property type="molecule type" value="Genomic_DNA"/>
</dbReference>
<keyword evidence="6" id="KW-1185">Reference proteome</keyword>
<dbReference type="HOGENOM" id="CLU_2152193_0_0_1"/>
<dbReference type="Gene3D" id="3.30.40.10">
    <property type="entry name" value="Zinc/RING finger domain, C3HC4 (zinc finger)"/>
    <property type="match status" value="1"/>
</dbReference>
<reference evidence="6" key="1">
    <citation type="journal article" date="2013" name="Science">
        <title>The Amborella genome and the evolution of flowering plants.</title>
        <authorList>
            <consortium name="Amborella Genome Project"/>
        </authorList>
    </citation>
    <scope>NUCLEOTIDE SEQUENCE [LARGE SCALE GENOMIC DNA]</scope>
</reference>
<sequence>MVSLRYTEVNCSFLEEKPKKRKISDEDIHTSPDAKKSKFIVDDDDEFDNDRGDFDADESDEEGNHLFDTVCVICDNGGELLCCEGPCMRSFHATAGAESYCRSLGMTDAQVK</sequence>
<accession>U5D782</accession>